<reference evidence="7" key="1">
    <citation type="submission" date="2016-10" db="EMBL/GenBank/DDBJ databases">
        <authorList>
            <person name="Varghese N."/>
            <person name="Submissions S."/>
        </authorList>
    </citation>
    <scope>NUCLEOTIDE SEQUENCE [LARGE SCALE GENOMIC DNA]</scope>
    <source>
        <strain evidence="7">DSM 45422</strain>
    </source>
</reference>
<name>A0A1H3DH47_9ACTN</name>
<dbReference type="Pfam" id="PF03466">
    <property type="entry name" value="LysR_substrate"/>
    <property type="match status" value="1"/>
</dbReference>
<dbReference type="AlphaFoldDB" id="A0A1H3DH47"/>
<dbReference type="SUPFAM" id="SSF53850">
    <property type="entry name" value="Periplasmic binding protein-like II"/>
    <property type="match status" value="1"/>
</dbReference>
<dbReference type="GO" id="GO:0000976">
    <property type="term" value="F:transcription cis-regulatory region binding"/>
    <property type="evidence" value="ECO:0007669"/>
    <property type="project" value="TreeGrafter"/>
</dbReference>
<dbReference type="PANTHER" id="PTHR30126:SF97">
    <property type="entry name" value="HTH-TYPE TRANSCRIPTIONAL REGULATOR ABGR"/>
    <property type="match status" value="1"/>
</dbReference>
<dbReference type="Gene3D" id="3.40.190.10">
    <property type="entry name" value="Periplasmic binding protein-like II"/>
    <property type="match status" value="2"/>
</dbReference>
<dbReference type="RefSeq" id="WP_091152019.1">
    <property type="nucleotide sequence ID" value="NZ_FNOT01000002.1"/>
</dbReference>
<evidence type="ECO:0000256" key="4">
    <source>
        <dbReference type="ARBA" id="ARBA00023163"/>
    </source>
</evidence>
<keyword evidence="7" id="KW-1185">Reference proteome</keyword>
<dbReference type="PANTHER" id="PTHR30126">
    <property type="entry name" value="HTH-TYPE TRANSCRIPTIONAL REGULATOR"/>
    <property type="match status" value="1"/>
</dbReference>
<dbReference type="STRING" id="1137993.SAMN05660209_00995"/>
<dbReference type="InterPro" id="IPR036390">
    <property type="entry name" value="WH_DNA-bd_sf"/>
</dbReference>
<keyword evidence="2" id="KW-0805">Transcription regulation</keyword>
<comment type="similarity">
    <text evidence="1">Belongs to the LysR transcriptional regulatory family.</text>
</comment>
<dbReference type="SUPFAM" id="SSF46785">
    <property type="entry name" value="Winged helix' DNA-binding domain"/>
    <property type="match status" value="1"/>
</dbReference>
<protein>
    <submittedName>
        <fullName evidence="6">DNA-binding transcriptional regulator, LysR family</fullName>
    </submittedName>
</protein>
<sequence>MLDVHRLRLLRELAHRGTIAAVADALGYSHSTVSQQLGQLERQAGTRLLERVGRGVRLTPAADVLVGHADAVLTRLEQAEADLADLAAGAAGQLRMAMFPSAAHALLPPTLRRLARTAPQLEVTVTVLEHEQALPRLLAHDLDLVLTEEYPGHPLPRTRDAHRARLMVDPLVLAVPPGVVSEGGLTAAADSAWVLEPPGTIARAWAEALCRQAGFEPRVRFESTDLALHLRLVQEGVASALLPRLTLAGGIGDPVVIRLPDSPARTLDTAVRPGSRRHPHVAAVREALATAVRTTDPA</sequence>
<dbReference type="InterPro" id="IPR000847">
    <property type="entry name" value="LysR_HTH_N"/>
</dbReference>
<gene>
    <name evidence="6" type="ORF">SAMN05660209_00995</name>
</gene>
<dbReference type="Pfam" id="PF00126">
    <property type="entry name" value="HTH_1"/>
    <property type="match status" value="1"/>
</dbReference>
<dbReference type="Proteomes" id="UP000198921">
    <property type="component" value="Unassembled WGS sequence"/>
</dbReference>
<dbReference type="GO" id="GO:0003700">
    <property type="term" value="F:DNA-binding transcription factor activity"/>
    <property type="evidence" value="ECO:0007669"/>
    <property type="project" value="InterPro"/>
</dbReference>
<evidence type="ECO:0000313" key="6">
    <source>
        <dbReference type="EMBL" id="SDX65812.1"/>
    </source>
</evidence>
<accession>A0A1H3DH47</accession>
<evidence type="ECO:0000256" key="3">
    <source>
        <dbReference type="ARBA" id="ARBA00023125"/>
    </source>
</evidence>
<keyword evidence="4" id="KW-0804">Transcription</keyword>
<feature type="domain" description="HTH lysR-type" evidence="5">
    <location>
        <begin position="2"/>
        <end position="59"/>
    </location>
</feature>
<keyword evidence="3 6" id="KW-0238">DNA-binding</keyword>
<dbReference type="OrthoDB" id="3673085at2"/>
<evidence type="ECO:0000313" key="7">
    <source>
        <dbReference type="Proteomes" id="UP000198921"/>
    </source>
</evidence>
<dbReference type="EMBL" id="FNOT01000002">
    <property type="protein sequence ID" value="SDX65812.1"/>
    <property type="molecule type" value="Genomic_DNA"/>
</dbReference>
<proteinExistence type="inferred from homology"/>
<dbReference type="PROSITE" id="PS50931">
    <property type="entry name" value="HTH_LYSR"/>
    <property type="match status" value="1"/>
</dbReference>
<dbReference type="InterPro" id="IPR005119">
    <property type="entry name" value="LysR_subst-bd"/>
</dbReference>
<evidence type="ECO:0000256" key="2">
    <source>
        <dbReference type="ARBA" id="ARBA00023015"/>
    </source>
</evidence>
<evidence type="ECO:0000259" key="5">
    <source>
        <dbReference type="PROSITE" id="PS50931"/>
    </source>
</evidence>
<dbReference type="Gene3D" id="1.10.10.10">
    <property type="entry name" value="Winged helix-like DNA-binding domain superfamily/Winged helix DNA-binding domain"/>
    <property type="match status" value="1"/>
</dbReference>
<evidence type="ECO:0000256" key="1">
    <source>
        <dbReference type="ARBA" id="ARBA00009437"/>
    </source>
</evidence>
<organism evidence="6 7">
    <name type="scientific">Geodermatophilus africanus</name>
    <dbReference type="NCBI Taxonomy" id="1137993"/>
    <lineage>
        <taxon>Bacteria</taxon>
        <taxon>Bacillati</taxon>
        <taxon>Actinomycetota</taxon>
        <taxon>Actinomycetes</taxon>
        <taxon>Geodermatophilales</taxon>
        <taxon>Geodermatophilaceae</taxon>
        <taxon>Geodermatophilus</taxon>
    </lineage>
</organism>
<dbReference type="InterPro" id="IPR036388">
    <property type="entry name" value="WH-like_DNA-bd_sf"/>
</dbReference>